<dbReference type="PROSITE" id="PS50111">
    <property type="entry name" value="CHEMOTAXIS_TRANSDUC_2"/>
    <property type="match status" value="1"/>
</dbReference>
<dbReference type="PANTHER" id="PTHR32089">
    <property type="entry name" value="METHYL-ACCEPTING CHEMOTAXIS PROTEIN MCPB"/>
    <property type="match status" value="1"/>
</dbReference>
<dbReference type="EMBL" id="LT960612">
    <property type="protein sequence ID" value="SON53152.1"/>
    <property type="molecule type" value="Genomic_DNA"/>
</dbReference>
<dbReference type="AlphaFoldDB" id="A0A2N8ZMP6"/>
<dbReference type="FunFam" id="1.10.287.950:FF:000001">
    <property type="entry name" value="Methyl-accepting chemotaxis sensory transducer"/>
    <property type="match status" value="1"/>
</dbReference>
<proteinExistence type="inferred from homology"/>
<evidence type="ECO:0000313" key="9">
    <source>
        <dbReference type="Proteomes" id="UP000235828"/>
    </source>
</evidence>
<dbReference type="PANTHER" id="PTHR32089:SF65">
    <property type="entry name" value="CHEMOTAXIS SIGNAL TRANSDUCTION SYSTEM METHYL ACCEPTING SENSORY TRANSDUCER"/>
    <property type="match status" value="1"/>
</dbReference>
<feature type="transmembrane region" description="Helical" evidence="5">
    <location>
        <begin position="21"/>
        <end position="41"/>
    </location>
</feature>
<dbReference type="SMART" id="SM00304">
    <property type="entry name" value="HAMP"/>
    <property type="match status" value="1"/>
</dbReference>
<accession>A0A2N8ZMP6</accession>
<feature type="domain" description="Methyl-accepting transducer" evidence="6">
    <location>
        <begin position="206"/>
        <end position="442"/>
    </location>
</feature>
<evidence type="ECO:0000259" key="6">
    <source>
        <dbReference type="PROSITE" id="PS50111"/>
    </source>
</evidence>
<dbReference type="CDD" id="cd06225">
    <property type="entry name" value="HAMP"/>
    <property type="match status" value="1"/>
</dbReference>
<dbReference type="Gene3D" id="1.10.287.950">
    <property type="entry name" value="Methyl-accepting chemotaxis protein"/>
    <property type="match status" value="1"/>
</dbReference>
<evidence type="ECO:0000256" key="1">
    <source>
        <dbReference type="ARBA" id="ARBA00004370"/>
    </source>
</evidence>
<evidence type="ECO:0000256" key="3">
    <source>
        <dbReference type="ARBA" id="ARBA00029447"/>
    </source>
</evidence>
<dbReference type="InterPro" id="IPR003660">
    <property type="entry name" value="HAMP_dom"/>
</dbReference>
<sequence>MREVDFRTIDRLFVKTNITDKFWAMFIIITIAIVGAASYHYSSSIEASNEQAMAVANASLKSMIDVTSSYDAAAQKSALEAEGIRLSSSMVKSNVSDSSVTISLPLNGGYAIYQMPVNTTENNPEQLTFIISILPLLLIGLGFYWIATYLLGALWVMHQATRRIADGDLTSRLGFHVGRDEFGIIGSELDRTMDTISELVDTVKHSSSNLVSTSTSFEQQARSSEQNVNQQYAAVDSVATAVEQMSAAANEIANYGSQAAEHANKDSSRIGESHNRVLSAIGVMERLTEHSQEASGSIASLNEKTIEINDVLSTITAISEQTNLLALNAAIEAARAGEQGRGFAVVADEVRTLAGRTQQATIEIRSTIDKLQSETKEISQMTEETLLQTQTSHEMITEIGRDMGNIAESSKQVMDMSVQIAAAAEQQNATVHSISEDLTEIRSQSSNLLNATQESVTGIQGLSSTSQTLSSLLTKYRTNA</sequence>
<organism evidence="8 9">
    <name type="scientific">Vibrio tapetis subsp. tapetis</name>
    <dbReference type="NCBI Taxonomy" id="1671868"/>
    <lineage>
        <taxon>Bacteria</taxon>
        <taxon>Pseudomonadati</taxon>
        <taxon>Pseudomonadota</taxon>
        <taxon>Gammaproteobacteria</taxon>
        <taxon>Vibrionales</taxon>
        <taxon>Vibrionaceae</taxon>
        <taxon>Vibrio</taxon>
    </lineage>
</organism>
<evidence type="ECO:0000256" key="5">
    <source>
        <dbReference type="SAM" id="Phobius"/>
    </source>
</evidence>
<keyword evidence="5" id="KW-0812">Transmembrane</keyword>
<dbReference type="InterPro" id="IPR004089">
    <property type="entry name" value="MCPsignal_dom"/>
</dbReference>
<dbReference type="SUPFAM" id="SSF58104">
    <property type="entry name" value="Methyl-accepting chemotaxis protein (MCP) signaling domain"/>
    <property type="match status" value="1"/>
</dbReference>
<keyword evidence="5" id="KW-0472">Membrane</keyword>
<dbReference type="GO" id="GO:0007165">
    <property type="term" value="P:signal transduction"/>
    <property type="evidence" value="ECO:0007669"/>
    <property type="project" value="UniProtKB-KW"/>
</dbReference>
<dbReference type="Pfam" id="PF00672">
    <property type="entry name" value="HAMP"/>
    <property type="match status" value="1"/>
</dbReference>
<evidence type="ECO:0000313" key="8">
    <source>
        <dbReference type="EMBL" id="SON53152.1"/>
    </source>
</evidence>
<protein>
    <submittedName>
        <fullName evidence="8">Methyl-accepting chemotaxis protein</fullName>
    </submittedName>
</protein>
<feature type="domain" description="HAMP" evidence="7">
    <location>
        <begin position="148"/>
        <end position="201"/>
    </location>
</feature>
<dbReference type="KEGG" id="vta:B1541"/>
<name>A0A2N8ZMP6_9VIBR</name>
<reference evidence="8 9" key="1">
    <citation type="submission" date="2017-10" db="EMBL/GenBank/DDBJ databases">
        <authorList>
            <person name="Banno H."/>
            <person name="Chua N.-H."/>
        </authorList>
    </citation>
    <scope>NUCLEOTIDE SEQUENCE [LARGE SCALE GENOMIC DNA]</scope>
    <source>
        <strain evidence="8">Vibrio tapetis CECT4600</strain>
    </source>
</reference>
<evidence type="ECO:0000256" key="2">
    <source>
        <dbReference type="ARBA" id="ARBA00023224"/>
    </source>
</evidence>
<dbReference type="SMART" id="SM00283">
    <property type="entry name" value="MA"/>
    <property type="match status" value="1"/>
</dbReference>
<comment type="subcellular location">
    <subcellularLocation>
        <location evidence="1">Membrane</location>
    </subcellularLocation>
</comment>
<keyword evidence="5" id="KW-1133">Transmembrane helix</keyword>
<dbReference type="GO" id="GO:0006935">
    <property type="term" value="P:chemotaxis"/>
    <property type="evidence" value="ECO:0007669"/>
    <property type="project" value="UniProtKB-ARBA"/>
</dbReference>
<gene>
    <name evidence="8" type="ORF">VTAP4600_B1541</name>
</gene>
<dbReference type="Pfam" id="PF00015">
    <property type="entry name" value="MCPsignal"/>
    <property type="match status" value="1"/>
</dbReference>
<dbReference type="OrthoDB" id="6757190at2"/>
<comment type="similarity">
    <text evidence="3">Belongs to the methyl-accepting chemotaxis (MCP) protein family.</text>
</comment>
<keyword evidence="9" id="KW-1185">Reference proteome</keyword>
<dbReference type="PROSITE" id="PS50885">
    <property type="entry name" value="HAMP"/>
    <property type="match status" value="1"/>
</dbReference>
<dbReference type="RefSeq" id="WP_102525220.1">
    <property type="nucleotide sequence ID" value="NZ_LT960612.1"/>
</dbReference>
<evidence type="ECO:0000259" key="7">
    <source>
        <dbReference type="PROSITE" id="PS50885"/>
    </source>
</evidence>
<keyword evidence="2 4" id="KW-0807">Transducer</keyword>
<feature type="transmembrane region" description="Helical" evidence="5">
    <location>
        <begin position="129"/>
        <end position="156"/>
    </location>
</feature>
<evidence type="ECO:0000256" key="4">
    <source>
        <dbReference type="PROSITE-ProRule" id="PRU00284"/>
    </source>
</evidence>
<dbReference type="CDD" id="cd11386">
    <property type="entry name" value="MCP_signal"/>
    <property type="match status" value="1"/>
</dbReference>
<dbReference type="Proteomes" id="UP000235828">
    <property type="component" value="Chromosome B"/>
</dbReference>
<dbReference type="GO" id="GO:0016020">
    <property type="term" value="C:membrane"/>
    <property type="evidence" value="ECO:0007669"/>
    <property type="project" value="UniProtKB-SubCell"/>
</dbReference>